<sequence length="42" mass="4270">MVGCGAAVIGANIFISTGTGDLKSTGKRGRMLRQSSNPQGCE</sequence>
<feature type="compositionally biased region" description="Polar residues" evidence="1">
    <location>
        <begin position="33"/>
        <end position="42"/>
    </location>
</feature>
<comment type="caution">
    <text evidence="2">The sequence shown here is derived from an EMBL/GenBank/DDBJ whole genome shotgun (WGS) entry which is preliminary data.</text>
</comment>
<evidence type="ECO:0000313" key="3">
    <source>
        <dbReference type="Proteomes" id="UP001054252"/>
    </source>
</evidence>
<dbReference type="Proteomes" id="UP001054252">
    <property type="component" value="Unassembled WGS sequence"/>
</dbReference>
<gene>
    <name evidence="2" type="ORF">SLEP1_g58215</name>
</gene>
<reference evidence="2 3" key="1">
    <citation type="journal article" date="2021" name="Commun. Biol.">
        <title>The genome of Shorea leprosula (Dipterocarpaceae) highlights the ecological relevance of drought in aseasonal tropical rainforests.</title>
        <authorList>
            <person name="Ng K.K.S."/>
            <person name="Kobayashi M.J."/>
            <person name="Fawcett J.A."/>
            <person name="Hatakeyama M."/>
            <person name="Paape T."/>
            <person name="Ng C.H."/>
            <person name="Ang C.C."/>
            <person name="Tnah L.H."/>
            <person name="Lee C.T."/>
            <person name="Nishiyama T."/>
            <person name="Sese J."/>
            <person name="O'Brien M.J."/>
            <person name="Copetti D."/>
            <person name="Mohd Noor M.I."/>
            <person name="Ong R.C."/>
            <person name="Putra M."/>
            <person name="Sireger I.Z."/>
            <person name="Indrioko S."/>
            <person name="Kosugi Y."/>
            <person name="Izuno A."/>
            <person name="Isagi Y."/>
            <person name="Lee S.L."/>
            <person name="Shimizu K.K."/>
        </authorList>
    </citation>
    <scope>NUCLEOTIDE SEQUENCE [LARGE SCALE GENOMIC DNA]</scope>
    <source>
        <strain evidence="2">214</strain>
    </source>
</reference>
<dbReference type="EMBL" id="BPVZ01000513">
    <property type="protein sequence ID" value="GKV51576.1"/>
    <property type="molecule type" value="Genomic_DNA"/>
</dbReference>
<dbReference type="AlphaFoldDB" id="A0AAV5MNJ5"/>
<protein>
    <submittedName>
        <fullName evidence="2">Uncharacterized protein</fullName>
    </submittedName>
</protein>
<evidence type="ECO:0000256" key="1">
    <source>
        <dbReference type="SAM" id="MobiDB-lite"/>
    </source>
</evidence>
<keyword evidence="3" id="KW-1185">Reference proteome</keyword>
<feature type="region of interest" description="Disordered" evidence="1">
    <location>
        <begin position="22"/>
        <end position="42"/>
    </location>
</feature>
<accession>A0AAV5MNJ5</accession>
<name>A0AAV5MNJ5_9ROSI</name>
<proteinExistence type="predicted"/>
<organism evidence="2 3">
    <name type="scientific">Rubroshorea leprosula</name>
    <dbReference type="NCBI Taxonomy" id="152421"/>
    <lineage>
        <taxon>Eukaryota</taxon>
        <taxon>Viridiplantae</taxon>
        <taxon>Streptophyta</taxon>
        <taxon>Embryophyta</taxon>
        <taxon>Tracheophyta</taxon>
        <taxon>Spermatophyta</taxon>
        <taxon>Magnoliopsida</taxon>
        <taxon>eudicotyledons</taxon>
        <taxon>Gunneridae</taxon>
        <taxon>Pentapetalae</taxon>
        <taxon>rosids</taxon>
        <taxon>malvids</taxon>
        <taxon>Malvales</taxon>
        <taxon>Dipterocarpaceae</taxon>
        <taxon>Rubroshorea</taxon>
    </lineage>
</organism>
<evidence type="ECO:0000313" key="2">
    <source>
        <dbReference type="EMBL" id="GKV51576.1"/>
    </source>
</evidence>